<evidence type="ECO:0008006" key="2">
    <source>
        <dbReference type="Google" id="ProtNLM"/>
    </source>
</evidence>
<protein>
    <recommendedName>
        <fullName evidence="2">WXG100 family type VII secretion target</fullName>
    </recommendedName>
</protein>
<accession>A0AB39LNR1</accession>
<dbReference type="EMBL" id="CP163429">
    <property type="protein sequence ID" value="XDP95554.1"/>
    <property type="molecule type" value="Genomic_DNA"/>
</dbReference>
<proteinExistence type="predicted"/>
<dbReference type="AlphaFoldDB" id="A0AB39LNR1"/>
<organism evidence="1">
    <name type="scientific">Streptomyces sp. R02</name>
    <dbReference type="NCBI Taxonomy" id="3238623"/>
    <lineage>
        <taxon>Bacteria</taxon>
        <taxon>Bacillati</taxon>
        <taxon>Actinomycetota</taxon>
        <taxon>Actinomycetes</taxon>
        <taxon>Kitasatosporales</taxon>
        <taxon>Streptomycetaceae</taxon>
        <taxon>Streptomyces</taxon>
    </lineage>
</organism>
<evidence type="ECO:0000313" key="1">
    <source>
        <dbReference type="EMBL" id="XDP95554.1"/>
    </source>
</evidence>
<dbReference type="RefSeq" id="WP_369157490.1">
    <property type="nucleotide sequence ID" value="NZ_CP163429.1"/>
</dbReference>
<reference evidence="1" key="1">
    <citation type="submission" date="2024-07" db="EMBL/GenBank/DDBJ databases">
        <authorList>
            <person name="Yu S.T."/>
        </authorList>
    </citation>
    <scope>NUCLEOTIDE SEQUENCE</scope>
    <source>
        <strain evidence="1">R02</strain>
    </source>
</reference>
<sequence>MSDLIVDLALLTKSSKQLKAIQKEFADLGEWKVEITSAVGAPELKGAMTEFIDNWSDNRKRLLNSLESVGKMVEGTREAFQSLEDELTKSGEKSKKE</sequence>
<gene>
    <name evidence="1" type="ORF">AB5J57_19455</name>
</gene>
<name>A0AB39LNR1_9ACTN</name>